<proteinExistence type="predicted"/>
<dbReference type="EMBL" id="JAPWGW010000005">
    <property type="protein sequence ID" value="MCZ4299298.1"/>
    <property type="molecule type" value="Genomic_DNA"/>
</dbReference>
<protein>
    <recommendedName>
        <fullName evidence="3">Pentapeptide repeat-containing protein</fullName>
    </recommendedName>
</protein>
<evidence type="ECO:0008006" key="3">
    <source>
        <dbReference type="Google" id="ProtNLM"/>
    </source>
</evidence>
<gene>
    <name evidence="1" type="ORF">O4G74_14625</name>
</gene>
<evidence type="ECO:0000313" key="1">
    <source>
        <dbReference type="EMBL" id="MCZ4299298.1"/>
    </source>
</evidence>
<dbReference type="Proteomes" id="UP001083770">
    <property type="component" value="Unassembled WGS sequence"/>
</dbReference>
<organism evidence="1 2">
    <name type="scientific">Henriciella marina</name>
    <dbReference type="NCBI Taxonomy" id="453851"/>
    <lineage>
        <taxon>Bacteria</taxon>
        <taxon>Pseudomonadati</taxon>
        <taxon>Pseudomonadota</taxon>
        <taxon>Alphaproteobacteria</taxon>
        <taxon>Hyphomonadales</taxon>
        <taxon>Hyphomonadaceae</taxon>
        <taxon>Henriciella</taxon>
    </lineage>
</organism>
<evidence type="ECO:0000313" key="2">
    <source>
        <dbReference type="Proteomes" id="UP001083770"/>
    </source>
</evidence>
<comment type="caution">
    <text evidence="1">The sequence shown here is derived from an EMBL/GenBank/DDBJ whole genome shotgun (WGS) entry which is preliminary data.</text>
</comment>
<accession>A0ABT4M0I1</accession>
<reference evidence="1" key="1">
    <citation type="submission" date="2022-12" db="EMBL/GenBank/DDBJ databases">
        <title>Bacterial isolates from different developmental stages of Nematostella vectensis.</title>
        <authorList>
            <person name="Fraune S."/>
        </authorList>
    </citation>
    <scope>NUCLEOTIDE SEQUENCE</scope>
    <source>
        <strain evidence="1">G21632-S1</strain>
    </source>
</reference>
<keyword evidence="2" id="KW-1185">Reference proteome</keyword>
<name>A0ABT4M0I1_9PROT</name>
<dbReference type="RefSeq" id="WP_269403303.1">
    <property type="nucleotide sequence ID" value="NZ_JAPWGW010000005.1"/>
</dbReference>
<sequence length="170" mass="18867">MNLPALEADCSQCAALCCVLLPFDKSEAFAFDKAGGEPCRHLDDCFGCRIHEKLSDCGFKGCIAFDCHGAGQRVVQQVFNGGTWREDPELMSRMGRAFHIMRRIHELLLLLREADRLPLSQAQRKEHAALLKMLAPEAAWTEDSLEAFEVSAAETGVRRFLSGLRDNIGA</sequence>